<dbReference type="EMBL" id="JAUUTY010000002">
    <property type="protein sequence ID" value="KAK1677822.1"/>
    <property type="molecule type" value="Genomic_DNA"/>
</dbReference>
<protein>
    <recommendedName>
        <fullName evidence="2">Transposase (putative) gypsy type domain-containing protein</fullName>
    </recommendedName>
</protein>
<sequence length="525" mass="55937">MAPPPPALRLALAESWIADAPSLRKARHTGATMTNEWGATRMWMATARVSDLPDTAYPLLLHCITAGLVSVLHLHPNSITIHAIFAFWCEAFVGISPSIAFFRSYYSLHLTDPRESSGCLSFIPVPGQVFVLMSLSQPLPHFRGGWLFVDVRERSPHYDVPAALPARGRNWESVPFSSDGMEALEERISDLEALGLTGKMVVAEFLRQHVAPLQHNSAGMGALNSSRASLRLELAWLPPDAVAAAVGLLLGARQVPPLPPMATPLYDVPEAADTLGRMPHFDRWGPCPRATVRENPCTFRMFGEEVSELEDEGASPGLIRRRVKASTPPSFEPPTAPADPTHSSLGEASHRPGSEKKKRKKRSKSSSAKARKRSKRGSGGEQHPASGSPTLGPAPAPVAERLPDPALSPQPAARAEGAGERPAEASRAASSSSLEEACKEERVLGEDPSRGLQLVPSSGARQAPPDGSRRAPTPVGEKRAAPPGAAPGAIVALLPGAAPGDLVGQIAARVDALIQEADRLFEEMS</sequence>
<feature type="compositionally biased region" description="Low complexity" evidence="1">
    <location>
        <begin position="425"/>
        <end position="435"/>
    </location>
</feature>
<keyword evidence="4" id="KW-1185">Reference proteome</keyword>
<dbReference type="AlphaFoldDB" id="A0AAD8WR49"/>
<evidence type="ECO:0000313" key="3">
    <source>
        <dbReference type="EMBL" id="KAK1677822.1"/>
    </source>
</evidence>
<dbReference type="Pfam" id="PF04195">
    <property type="entry name" value="Transposase_28"/>
    <property type="match status" value="1"/>
</dbReference>
<evidence type="ECO:0000313" key="4">
    <source>
        <dbReference type="Proteomes" id="UP001231189"/>
    </source>
</evidence>
<proteinExistence type="predicted"/>
<feature type="domain" description="Transposase (putative) gypsy type" evidence="2">
    <location>
        <begin position="70"/>
        <end position="109"/>
    </location>
</feature>
<feature type="compositionally biased region" description="Basic and acidic residues" evidence="1">
    <location>
        <begin position="436"/>
        <end position="449"/>
    </location>
</feature>
<feature type="compositionally biased region" description="Basic residues" evidence="1">
    <location>
        <begin position="356"/>
        <end position="376"/>
    </location>
</feature>
<evidence type="ECO:0000256" key="1">
    <source>
        <dbReference type="SAM" id="MobiDB-lite"/>
    </source>
</evidence>
<dbReference type="InterPro" id="IPR007321">
    <property type="entry name" value="Transposase_28"/>
</dbReference>
<evidence type="ECO:0000259" key="2">
    <source>
        <dbReference type="Pfam" id="PF04195"/>
    </source>
</evidence>
<name>A0AAD8WR49_LOLMU</name>
<accession>A0AAD8WR49</accession>
<organism evidence="3 4">
    <name type="scientific">Lolium multiflorum</name>
    <name type="common">Italian ryegrass</name>
    <name type="synonym">Lolium perenne subsp. multiflorum</name>
    <dbReference type="NCBI Taxonomy" id="4521"/>
    <lineage>
        <taxon>Eukaryota</taxon>
        <taxon>Viridiplantae</taxon>
        <taxon>Streptophyta</taxon>
        <taxon>Embryophyta</taxon>
        <taxon>Tracheophyta</taxon>
        <taxon>Spermatophyta</taxon>
        <taxon>Magnoliopsida</taxon>
        <taxon>Liliopsida</taxon>
        <taxon>Poales</taxon>
        <taxon>Poaceae</taxon>
        <taxon>BOP clade</taxon>
        <taxon>Pooideae</taxon>
        <taxon>Poodae</taxon>
        <taxon>Poeae</taxon>
        <taxon>Poeae Chloroplast Group 2 (Poeae type)</taxon>
        <taxon>Loliodinae</taxon>
        <taxon>Loliinae</taxon>
        <taxon>Lolium</taxon>
    </lineage>
</organism>
<feature type="region of interest" description="Disordered" evidence="1">
    <location>
        <begin position="325"/>
        <end position="487"/>
    </location>
</feature>
<reference evidence="3" key="1">
    <citation type="submission" date="2023-07" db="EMBL/GenBank/DDBJ databases">
        <title>A chromosome-level genome assembly of Lolium multiflorum.</title>
        <authorList>
            <person name="Chen Y."/>
            <person name="Copetti D."/>
            <person name="Kolliker R."/>
            <person name="Studer B."/>
        </authorList>
    </citation>
    <scope>NUCLEOTIDE SEQUENCE</scope>
    <source>
        <strain evidence="3">02402/16</strain>
        <tissue evidence="3">Leaf</tissue>
    </source>
</reference>
<gene>
    <name evidence="3" type="ORF">QYE76_038670</name>
</gene>
<dbReference type="Proteomes" id="UP001231189">
    <property type="component" value="Unassembled WGS sequence"/>
</dbReference>
<comment type="caution">
    <text evidence="3">The sequence shown here is derived from an EMBL/GenBank/DDBJ whole genome shotgun (WGS) entry which is preliminary data.</text>
</comment>